<evidence type="ECO:0000256" key="2">
    <source>
        <dbReference type="ARBA" id="ARBA00022490"/>
    </source>
</evidence>
<dbReference type="PRINTS" id="PR00696">
    <property type="entry name" value="RSOLVASERUVC"/>
</dbReference>
<feature type="binding site" evidence="12">
    <location>
        <position position="7"/>
    </location>
    <ligand>
        <name>Mg(2+)</name>
        <dbReference type="ChEBI" id="CHEBI:18420"/>
        <label>1</label>
    </ligand>
</feature>
<dbReference type="GO" id="GO:0016787">
    <property type="term" value="F:hydrolase activity"/>
    <property type="evidence" value="ECO:0007669"/>
    <property type="project" value="UniProtKB-KW"/>
</dbReference>
<dbReference type="PANTHER" id="PTHR30194">
    <property type="entry name" value="CROSSOVER JUNCTION ENDODEOXYRIBONUCLEASE RUVC"/>
    <property type="match status" value="1"/>
</dbReference>
<evidence type="ECO:0000313" key="16">
    <source>
        <dbReference type="Proteomes" id="UP001154015"/>
    </source>
</evidence>
<name>A0ABN8V927_STRGL</name>
<feature type="region of interest" description="Disordered" evidence="14">
    <location>
        <begin position="165"/>
        <end position="245"/>
    </location>
</feature>
<protein>
    <recommendedName>
        <fullName evidence="12 13">Crossover junction endodeoxyribonuclease RuvC</fullName>
        <ecNumber evidence="12 13">3.1.21.10</ecNumber>
    </recommendedName>
    <alternativeName>
        <fullName evidence="12">Holliday junction nuclease RuvC</fullName>
    </alternativeName>
    <alternativeName>
        <fullName evidence="12">Holliday junction resolvase RuvC</fullName>
    </alternativeName>
</protein>
<evidence type="ECO:0000256" key="14">
    <source>
        <dbReference type="SAM" id="MobiDB-lite"/>
    </source>
</evidence>
<dbReference type="SUPFAM" id="SSF53098">
    <property type="entry name" value="Ribonuclease H-like"/>
    <property type="match status" value="1"/>
</dbReference>
<evidence type="ECO:0000256" key="13">
    <source>
        <dbReference type="NCBIfam" id="TIGR00228"/>
    </source>
</evidence>
<comment type="subunit">
    <text evidence="12">Homodimer which binds Holliday junction (HJ) DNA. The HJ becomes 2-fold symmetrical on binding to RuvC with unstacked arms; it has a different conformation from HJ DNA in complex with RuvA. In the full resolvosome a probable DNA-RuvA(4)-RuvB(12)-RuvC(2) complex forms which resolves the HJ.</text>
</comment>
<keyword evidence="2 12" id="KW-0963">Cytoplasm</keyword>
<dbReference type="Proteomes" id="UP001154015">
    <property type="component" value="Unassembled WGS sequence"/>
</dbReference>
<evidence type="ECO:0000256" key="1">
    <source>
        <dbReference type="ARBA" id="ARBA00009518"/>
    </source>
</evidence>
<evidence type="ECO:0000256" key="5">
    <source>
        <dbReference type="ARBA" id="ARBA00022759"/>
    </source>
</evidence>
<keyword evidence="4 12" id="KW-0479">Metal-binding</keyword>
<keyword evidence="16" id="KW-1185">Reference proteome</keyword>
<keyword evidence="8 12" id="KW-0460">Magnesium</keyword>
<dbReference type="NCBIfam" id="TIGR00228">
    <property type="entry name" value="ruvC"/>
    <property type="match status" value="1"/>
</dbReference>
<keyword evidence="10 12" id="KW-0233">DNA recombination</keyword>
<dbReference type="InterPro" id="IPR020563">
    <property type="entry name" value="X-over_junc_endoDNase_Mg_BS"/>
</dbReference>
<dbReference type="HAMAP" id="MF_00034">
    <property type="entry name" value="RuvC"/>
    <property type="match status" value="1"/>
</dbReference>
<dbReference type="InterPro" id="IPR036397">
    <property type="entry name" value="RNaseH_sf"/>
</dbReference>
<keyword evidence="3 12" id="KW-0540">Nuclease</keyword>
<dbReference type="EC" id="3.1.21.10" evidence="12 13"/>
<evidence type="ECO:0000256" key="10">
    <source>
        <dbReference type="ARBA" id="ARBA00023172"/>
    </source>
</evidence>
<evidence type="ECO:0000256" key="9">
    <source>
        <dbReference type="ARBA" id="ARBA00023125"/>
    </source>
</evidence>
<sequence length="245" mass="24726">MRVLGVDPGLTRCGVGVVEGVAGRPLTMLGVGVVRTSADAELGDRLVAVERGIEAWLDEYSPGYVAVERVFAQHNVRTVMGTAQASAIAMLCAARRGIPVALHTPSEVKAAVTGSGRAEKAQVGAMVTRLLRLDAPPKPADAADALALAICHIWRAPAQNRLQQAVAAHRTSGAPGVSGAPRAPGVSRTPRTSRTPGSSGNTPGVTGTSGTAPGTPGAPGTPRTSGTARTSGASPAPRTLKGRTA</sequence>
<evidence type="ECO:0000256" key="11">
    <source>
        <dbReference type="ARBA" id="ARBA00023204"/>
    </source>
</evidence>
<evidence type="ECO:0000256" key="12">
    <source>
        <dbReference type="HAMAP-Rule" id="MF_00034"/>
    </source>
</evidence>
<evidence type="ECO:0000256" key="7">
    <source>
        <dbReference type="ARBA" id="ARBA00022801"/>
    </source>
</evidence>
<feature type="binding site" evidence="12">
    <location>
        <position position="68"/>
    </location>
    <ligand>
        <name>Mg(2+)</name>
        <dbReference type="ChEBI" id="CHEBI:18420"/>
        <label>2</label>
    </ligand>
</feature>
<gene>
    <name evidence="12" type="primary">ruvC</name>
    <name evidence="15" type="ORF">SGL43_04362</name>
</gene>
<dbReference type="Gene3D" id="3.30.420.10">
    <property type="entry name" value="Ribonuclease H-like superfamily/Ribonuclease H"/>
    <property type="match status" value="1"/>
</dbReference>
<comment type="caution">
    <text evidence="15">The sequence shown here is derived from an EMBL/GenBank/DDBJ whole genome shotgun (WGS) entry which is preliminary data.</text>
</comment>
<accession>A0ABN8V927</accession>
<comment type="function">
    <text evidence="12">The RuvA-RuvB-RuvC complex processes Holliday junction (HJ) DNA during genetic recombination and DNA repair. Endonuclease that resolves HJ intermediates. Cleaves cruciform DNA by making single-stranded nicks across the HJ at symmetrical positions within the homologous arms, yielding a 5'-phosphate and a 3'-hydroxyl group; requires a central core of homology in the junction. The consensus cleavage sequence is 5'-(A/T)TT(C/G)-3'. Cleavage occurs on the 3'-side of the TT dinucleotide at the point of strand exchange. HJ branch migration catalyzed by RuvA-RuvB allows RuvC to scan DNA until it finds its consensus sequence, where it cleaves and resolves the cruciform DNA.</text>
</comment>
<evidence type="ECO:0000256" key="4">
    <source>
        <dbReference type="ARBA" id="ARBA00022723"/>
    </source>
</evidence>
<comment type="subcellular location">
    <subcellularLocation>
        <location evidence="12">Cytoplasm</location>
    </subcellularLocation>
</comment>
<dbReference type="PANTHER" id="PTHR30194:SF3">
    <property type="entry name" value="CROSSOVER JUNCTION ENDODEOXYRIBONUCLEASE RUVC"/>
    <property type="match status" value="1"/>
</dbReference>
<evidence type="ECO:0000256" key="3">
    <source>
        <dbReference type="ARBA" id="ARBA00022722"/>
    </source>
</evidence>
<keyword evidence="11 12" id="KW-0234">DNA repair</keyword>
<evidence type="ECO:0000256" key="6">
    <source>
        <dbReference type="ARBA" id="ARBA00022763"/>
    </source>
</evidence>
<proteinExistence type="inferred from homology"/>
<comment type="similarity">
    <text evidence="1 12">Belongs to the RuvC family.</text>
</comment>
<feature type="active site" evidence="12">
    <location>
        <position position="7"/>
    </location>
</feature>
<feature type="active site" evidence="12">
    <location>
        <position position="68"/>
    </location>
</feature>
<evidence type="ECO:0000313" key="15">
    <source>
        <dbReference type="EMBL" id="CAH9417316.1"/>
    </source>
</evidence>
<reference evidence="15" key="1">
    <citation type="submission" date="2022-03" db="EMBL/GenBank/DDBJ databases">
        <authorList>
            <person name="Leyn A S."/>
        </authorList>
    </citation>
    <scope>NUCLEOTIDE SEQUENCE</scope>
    <source>
        <strain evidence="15">Streptomyces globisporus 4-3</strain>
    </source>
</reference>
<keyword evidence="5 12" id="KW-0255">Endonuclease</keyword>
<keyword evidence="9 12" id="KW-0238">DNA-binding</keyword>
<comment type="catalytic activity">
    <reaction evidence="12">
        <text>Endonucleolytic cleavage at a junction such as a reciprocal single-stranded crossover between two homologous DNA duplexes (Holliday junction).</text>
        <dbReference type="EC" id="3.1.21.10"/>
    </reaction>
</comment>
<dbReference type="Pfam" id="PF02075">
    <property type="entry name" value="RuvC"/>
    <property type="match status" value="1"/>
</dbReference>
<dbReference type="EMBL" id="CAKXYP010000012">
    <property type="protein sequence ID" value="CAH9417316.1"/>
    <property type="molecule type" value="Genomic_DNA"/>
</dbReference>
<dbReference type="PROSITE" id="PS01321">
    <property type="entry name" value="RUVC"/>
    <property type="match status" value="1"/>
</dbReference>
<feature type="compositionally biased region" description="Low complexity" evidence="14">
    <location>
        <begin position="202"/>
        <end position="228"/>
    </location>
</feature>
<evidence type="ECO:0000256" key="8">
    <source>
        <dbReference type="ARBA" id="ARBA00022842"/>
    </source>
</evidence>
<dbReference type="InterPro" id="IPR002176">
    <property type="entry name" value="X-over_junc_endoDNase_RuvC"/>
</dbReference>
<dbReference type="CDD" id="cd16962">
    <property type="entry name" value="RuvC"/>
    <property type="match status" value="1"/>
</dbReference>
<feature type="binding site" evidence="12">
    <location>
        <position position="141"/>
    </location>
    <ligand>
        <name>Mg(2+)</name>
        <dbReference type="ChEBI" id="CHEBI:18420"/>
        <label>1</label>
    </ligand>
</feature>
<keyword evidence="7 12" id="KW-0378">Hydrolase</keyword>
<organism evidence="15 16">
    <name type="scientific">Streptomyces globisporus</name>
    <dbReference type="NCBI Taxonomy" id="1908"/>
    <lineage>
        <taxon>Bacteria</taxon>
        <taxon>Bacillati</taxon>
        <taxon>Actinomycetota</taxon>
        <taxon>Actinomycetes</taxon>
        <taxon>Kitasatosporales</taxon>
        <taxon>Streptomycetaceae</taxon>
        <taxon>Streptomyces</taxon>
    </lineage>
</organism>
<comment type="cofactor">
    <cofactor evidence="12">
        <name>Mg(2+)</name>
        <dbReference type="ChEBI" id="CHEBI:18420"/>
    </cofactor>
    <text evidence="12">Binds 2 Mg(2+) ion per subunit.</text>
</comment>
<feature type="compositionally biased region" description="Polar residues" evidence="14">
    <location>
        <begin position="189"/>
        <end position="201"/>
    </location>
</feature>
<keyword evidence="6 12" id="KW-0227">DNA damage</keyword>
<dbReference type="InterPro" id="IPR012337">
    <property type="entry name" value="RNaseH-like_sf"/>
</dbReference>
<feature type="active site" evidence="12">
    <location>
        <position position="141"/>
    </location>
</feature>